<evidence type="ECO:0000313" key="3">
    <source>
        <dbReference type="Proteomes" id="UP000238220"/>
    </source>
</evidence>
<reference evidence="2 3" key="1">
    <citation type="submission" date="2018-02" db="EMBL/GenBank/DDBJ databases">
        <title>Genome sequencing of Solimonas sp. HR-BB.</title>
        <authorList>
            <person name="Lee Y."/>
            <person name="Jeon C.O."/>
        </authorList>
    </citation>
    <scope>NUCLEOTIDE SEQUENCE [LARGE SCALE GENOMIC DNA]</scope>
    <source>
        <strain evidence="2 3">HR-BB</strain>
    </source>
</reference>
<keyword evidence="3" id="KW-1185">Reference proteome</keyword>
<evidence type="ECO:0008006" key="4">
    <source>
        <dbReference type="Google" id="ProtNLM"/>
    </source>
</evidence>
<evidence type="ECO:0000256" key="1">
    <source>
        <dbReference type="SAM" id="SignalP"/>
    </source>
</evidence>
<evidence type="ECO:0000313" key="2">
    <source>
        <dbReference type="EMBL" id="PPE73522.1"/>
    </source>
</evidence>
<feature type="signal peptide" evidence="1">
    <location>
        <begin position="1"/>
        <end position="20"/>
    </location>
</feature>
<gene>
    <name evidence="2" type="ORF">C3942_12005</name>
</gene>
<sequence length="84" mass="9057">MKKFVPLVLPLALLAGCATAPGQTTVSSACQGNCSSHEDGYQWAQRANLVDATPCNGQYPEAFIDGCRDGVEDLYQLRRATRPL</sequence>
<protein>
    <recommendedName>
        <fullName evidence="4">Lipoprotein</fullName>
    </recommendedName>
</protein>
<dbReference type="RefSeq" id="WP_104230584.1">
    <property type="nucleotide sequence ID" value="NZ_PSNW01000006.1"/>
</dbReference>
<organism evidence="2 3">
    <name type="scientific">Solimonas fluminis</name>
    <dbReference type="NCBI Taxonomy" id="2086571"/>
    <lineage>
        <taxon>Bacteria</taxon>
        <taxon>Pseudomonadati</taxon>
        <taxon>Pseudomonadota</taxon>
        <taxon>Gammaproteobacteria</taxon>
        <taxon>Nevskiales</taxon>
        <taxon>Nevskiaceae</taxon>
        <taxon>Solimonas</taxon>
    </lineage>
</organism>
<name>A0A2S5TF06_9GAMM</name>
<proteinExistence type="predicted"/>
<accession>A0A2S5TF06</accession>
<dbReference type="PROSITE" id="PS51257">
    <property type="entry name" value="PROKAR_LIPOPROTEIN"/>
    <property type="match status" value="1"/>
</dbReference>
<feature type="chain" id="PRO_5015565402" description="Lipoprotein" evidence="1">
    <location>
        <begin position="21"/>
        <end position="84"/>
    </location>
</feature>
<dbReference type="Proteomes" id="UP000238220">
    <property type="component" value="Unassembled WGS sequence"/>
</dbReference>
<comment type="caution">
    <text evidence="2">The sequence shown here is derived from an EMBL/GenBank/DDBJ whole genome shotgun (WGS) entry which is preliminary data.</text>
</comment>
<dbReference type="AlphaFoldDB" id="A0A2S5TF06"/>
<keyword evidence="1" id="KW-0732">Signal</keyword>
<dbReference type="OrthoDB" id="7066247at2"/>
<dbReference type="EMBL" id="PSNW01000006">
    <property type="protein sequence ID" value="PPE73522.1"/>
    <property type="molecule type" value="Genomic_DNA"/>
</dbReference>